<keyword evidence="8" id="KW-1185">Reference proteome</keyword>
<gene>
    <name evidence="7" type="ORF">SAMN05444158_3462</name>
</gene>
<protein>
    <submittedName>
        <fullName evidence="7">Amino acid/amide ABC transporter substrate-binding protein, HAAT family</fullName>
    </submittedName>
</protein>
<dbReference type="AlphaFoldDB" id="A0A1H1VLJ0"/>
<dbReference type="PRINTS" id="PR00337">
    <property type="entry name" value="LEUILEVALBP"/>
</dbReference>
<dbReference type="PROSITE" id="PS51318">
    <property type="entry name" value="TAT"/>
    <property type="match status" value="1"/>
</dbReference>
<feature type="chain" id="PRO_5009263420" evidence="5">
    <location>
        <begin position="28"/>
        <end position="396"/>
    </location>
</feature>
<comment type="similarity">
    <text evidence="1">Belongs to the leucine-binding protein family.</text>
</comment>
<dbReference type="Proteomes" id="UP000243904">
    <property type="component" value="Chromosome I"/>
</dbReference>
<keyword evidence="2" id="KW-0813">Transport</keyword>
<evidence type="ECO:0000313" key="8">
    <source>
        <dbReference type="Proteomes" id="UP000243904"/>
    </source>
</evidence>
<dbReference type="InterPro" id="IPR028081">
    <property type="entry name" value="Leu-bd"/>
</dbReference>
<evidence type="ECO:0000256" key="5">
    <source>
        <dbReference type="SAM" id="SignalP"/>
    </source>
</evidence>
<feature type="signal peptide" evidence="5">
    <location>
        <begin position="1"/>
        <end position="27"/>
    </location>
</feature>
<accession>A0A1H1VLJ0</accession>
<dbReference type="GO" id="GO:0006865">
    <property type="term" value="P:amino acid transport"/>
    <property type="evidence" value="ECO:0007669"/>
    <property type="project" value="UniProtKB-KW"/>
</dbReference>
<feature type="domain" description="Leucine-binding protein" evidence="6">
    <location>
        <begin position="31"/>
        <end position="381"/>
    </location>
</feature>
<dbReference type="InterPro" id="IPR006311">
    <property type="entry name" value="TAT_signal"/>
</dbReference>
<name>A0A1H1VLJ0_9BRAD</name>
<dbReference type="InterPro" id="IPR051010">
    <property type="entry name" value="BCAA_transport"/>
</dbReference>
<keyword evidence="4" id="KW-0029">Amino-acid transport</keyword>
<dbReference type="RefSeq" id="WP_146688131.1">
    <property type="nucleotide sequence ID" value="NZ_LT629750.1"/>
</dbReference>
<dbReference type="InterPro" id="IPR000709">
    <property type="entry name" value="Leu_Ile_Val-bd"/>
</dbReference>
<dbReference type="PANTHER" id="PTHR30483:SF6">
    <property type="entry name" value="PERIPLASMIC BINDING PROTEIN OF ABC TRANSPORTER FOR NATURAL AMINO ACIDS"/>
    <property type="match status" value="1"/>
</dbReference>
<dbReference type="InterPro" id="IPR028082">
    <property type="entry name" value="Peripla_BP_I"/>
</dbReference>
<evidence type="ECO:0000256" key="2">
    <source>
        <dbReference type="ARBA" id="ARBA00022448"/>
    </source>
</evidence>
<reference evidence="8" key="1">
    <citation type="submission" date="2016-10" db="EMBL/GenBank/DDBJ databases">
        <authorList>
            <person name="Varghese N."/>
            <person name="Submissions S."/>
        </authorList>
    </citation>
    <scope>NUCLEOTIDE SEQUENCE [LARGE SCALE GENOMIC DNA]</scope>
    <source>
        <strain evidence="8">GAS369</strain>
    </source>
</reference>
<sequence length="396" mass="42140">MAMTRRQALASAGAVALAGGLAKPAIAAKEPILIGYLPALTGPSSSTGVGITRGIQLAVQEINTAGGIDGRQIELITRDTQSDPMKAVNGAAELARAQKVSVVLGPGNSGESLAVVPLLARMNMPQIHPCWVDSLTDPKKYPMCFRNAPTNQQIGGAANRYVVEVLKRKKVAVVSDTTGYGVASVNAYVPMLKAQGAEVVYQGNVDAANPELKPELLRMQSAGAEAIMPWSVNAGFLSRIINTRGQMGWDVPIVGQTTLGSGQTKDLLEKPEYWAKVYPNNFRPVCYAPGGKLSDRAKVFVDRLKSAKIDMSDTLLWWIALGYDSPRMVAEAIKNAGAEPEQVVGYLNKLKGFAGVYGDISFTSDEHNGYPDDEVVMVEANSLKDGAFNLAPGYSA</sequence>
<dbReference type="PANTHER" id="PTHR30483">
    <property type="entry name" value="LEUCINE-SPECIFIC-BINDING PROTEIN"/>
    <property type="match status" value="1"/>
</dbReference>
<proteinExistence type="inferred from homology"/>
<evidence type="ECO:0000256" key="1">
    <source>
        <dbReference type="ARBA" id="ARBA00010062"/>
    </source>
</evidence>
<dbReference type="Gene3D" id="3.40.50.2300">
    <property type="match status" value="2"/>
</dbReference>
<evidence type="ECO:0000256" key="3">
    <source>
        <dbReference type="ARBA" id="ARBA00022729"/>
    </source>
</evidence>
<evidence type="ECO:0000259" key="6">
    <source>
        <dbReference type="Pfam" id="PF13458"/>
    </source>
</evidence>
<evidence type="ECO:0000313" key="7">
    <source>
        <dbReference type="EMBL" id="SDS85555.1"/>
    </source>
</evidence>
<keyword evidence="3 5" id="KW-0732">Signal</keyword>
<dbReference type="Pfam" id="PF13458">
    <property type="entry name" value="Peripla_BP_6"/>
    <property type="match status" value="1"/>
</dbReference>
<organism evidence="7 8">
    <name type="scientific">Bradyrhizobium canariense</name>
    <dbReference type="NCBI Taxonomy" id="255045"/>
    <lineage>
        <taxon>Bacteria</taxon>
        <taxon>Pseudomonadati</taxon>
        <taxon>Pseudomonadota</taxon>
        <taxon>Alphaproteobacteria</taxon>
        <taxon>Hyphomicrobiales</taxon>
        <taxon>Nitrobacteraceae</taxon>
        <taxon>Bradyrhizobium</taxon>
    </lineage>
</organism>
<dbReference type="EMBL" id="LT629750">
    <property type="protein sequence ID" value="SDS85555.1"/>
    <property type="molecule type" value="Genomic_DNA"/>
</dbReference>
<evidence type="ECO:0000256" key="4">
    <source>
        <dbReference type="ARBA" id="ARBA00022970"/>
    </source>
</evidence>
<dbReference type="SUPFAM" id="SSF53822">
    <property type="entry name" value="Periplasmic binding protein-like I"/>
    <property type="match status" value="1"/>
</dbReference>